<keyword evidence="3" id="KW-1185">Reference proteome</keyword>
<gene>
    <name evidence="2" type="ORF">BEMITA_LOCUS10666</name>
</gene>
<reference evidence="2" key="1">
    <citation type="submission" date="2021-12" db="EMBL/GenBank/DDBJ databases">
        <authorList>
            <person name="King R."/>
        </authorList>
    </citation>
    <scope>NUCLEOTIDE SEQUENCE</scope>
</reference>
<name>A0A9P0F6S3_BEMTA</name>
<evidence type="ECO:0000313" key="3">
    <source>
        <dbReference type="Proteomes" id="UP001152759"/>
    </source>
</evidence>
<evidence type="ECO:0000313" key="2">
    <source>
        <dbReference type="EMBL" id="CAH0392110.1"/>
    </source>
</evidence>
<dbReference type="AlphaFoldDB" id="A0A9P0F6S3"/>
<dbReference type="EMBL" id="OU963867">
    <property type="protein sequence ID" value="CAH0392110.1"/>
    <property type="molecule type" value="Genomic_DNA"/>
</dbReference>
<evidence type="ECO:0000256" key="1">
    <source>
        <dbReference type="SAM" id="MobiDB-lite"/>
    </source>
</evidence>
<accession>A0A9P0F6S3</accession>
<feature type="compositionally biased region" description="Polar residues" evidence="1">
    <location>
        <begin position="199"/>
        <end position="210"/>
    </location>
</feature>
<organism evidence="2 3">
    <name type="scientific">Bemisia tabaci</name>
    <name type="common">Sweetpotato whitefly</name>
    <name type="synonym">Aleurodes tabaci</name>
    <dbReference type="NCBI Taxonomy" id="7038"/>
    <lineage>
        <taxon>Eukaryota</taxon>
        <taxon>Metazoa</taxon>
        <taxon>Ecdysozoa</taxon>
        <taxon>Arthropoda</taxon>
        <taxon>Hexapoda</taxon>
        <taxon>Insecta</taxon>
        <taxon>Pterygota</taxon>
        <taxon>Neoptera</taxon>
        <taxon>Paraneoptera</taxon>
        <taxon>Hemiptera</taxon>
        <taxon>Sternorrhyncha</taxon>
        <taxon>Aleyrodoidea</taxon>
        <taxon>Aleyrodidae</taxon>
        <taxon>Aleyrodinae</taxon>
        <taxon>Bemisia</taxon>
    </lineage>
</organism>
<dbReference type="Proteomes" id="UP001152759">
    <property type="component" value="Chromosome 6"/>
</dbReference>
<feature type="region of interest" description="Disordered" evidence="1">
    <location>
        <begin position="194"/>
        <end position="279"/>
    </location>
</feature>
<proteinExistence type="predicted"/>
<sequence>MLKLPQKPLPEDLQHGIKTLCHVRQNEGTPIAFATQILTSVFISATNYYNIFLQPEEPQFEDLFHLAHNDPCLGVTSHSPQNDISRALRLCERLVRVYLGSPLYNERSKCKDAEFDACVSSGSELGSRYRCTVKISSGMMGSTKKRLSYCVKEDHPGYVARTTVRGAMYSLADVPRAKPQIGPTIYGAQHGVHEMQRAPPQNQRPRTQTKQGERRRSSSTSPPPSGHGSQSNRGRTAQRASSRSTSFFGISSIFGSRRTKSNSPTRPLLRKNSGETRGN</sequence>
<protein>
    <submittedName>
        <fullName evidence="2">Uncharacterized protein</fullName>
    </submittedName>
</protein>
<feature type="compositionally biased region" description="Low complexity" evidence="1">
    <location>
        <begin position="226"/>
        <end position="256"/>
    </location>
</feature>